<dbReference type="HOGENOM" id="CLU_1951435_0_0_1"/>
<dbReference type="VEuPathDB" id="VectorBase:RPRC012975"/>
<dbReference type="EMBL" id="ACPB03001387">
    <property type="status" value="NOT_ANNOTATED_CDS"/>
    <property type="molecule type" value="Genomic_DNA"/>
</dbReference>
<keyword evidence="3" id="KW-1185">Reference proteome</keyword>
<protein>
    <submittedName>
        <fullName evidence="2">Uncharacterized protein</fullName>
    </submittedName>
</protein>
<feature type="compositionally biased region" description="Polar residues" evidence="1">
    <location>
        <begin position="13"/>
        <end position="22"/>
    </location>
</feature>
<evidence type="ECO:0000313" key="3">
    <source>
        <dbReference type="Proteomes" id="UP000015103"/>
    </source>
</evidence>
<evidence type="ECO:0000313" key="2">
    <source>
        <dbReference type="EnsemblMetazoa" id="RPRC012975-PA"/>
    </source>
</evidence>
<dbReference type="AlphaFoldDB" id="T1I9K4"/>
<dbReference type="InParanoid" id="T1I9K4"/>
<dbReference type="Proteomes" id="UP000015103">
    <property type="component" value="Unassembled WGS sequence"/>
</dbReference>
<proteinExistence type="predicted"/>
<sequence length="129" mass="14674">MGQSCRRVKKISNDTGVRSDLNSIDWLPKAPPSINQAQNEQKVYSSKEEPRTRGNHNENQNTTEIEELGTTITTGYGDKRNKIFSTLQDIYGPELGNEIKLVNVVMLVKSHMLEMVLRQQCSERNKPNL</sequence>
<feature type="compositionally biased region" description="Polar residues" evidence="1">
    <location>
        <begin position="33"/>
        <end position="44"/>
    </location>
</feature>
<name>T1I9K4_RHOPR</name>
<reference evidence="2" key="1">
    <citation type="submission" date="2015-05" db="UniProtKB">
        <authorList>
            <consortium name="EnsemblMetazoa"/>
        </authorList>
    </citation>
    <scope>IDENTIFICATION</scope>
</reference>
<feature type="compositionally biased region" description="Basic and acidic residues" evidence="1">
    <location>
        <begin position="45"/>
        <end position="56"/>
    </location>
</feature>
<organism evidence="2 3">
    <name type="scientific">Rhodnius prolixus</name>
    <name type="common">Triatomid bug</name>
    <dbReference type="NCBI Taxonomy" id="13249"/>
    <lineage>
        <taxon>Eukaryota</taxon>
        <taxon>Metazoa</taxon>
        <taxon>Ecdysozoa</taxon>
        <taxon>Arthropoda</taxon>
        <taxon>Hexapoda</taxon>
        <taxon>Insecta</taxon>
        <taxon>Pterygota</taxon>
        <taxon>Neoptera</taxon>
        <taxon>Paraneoptera</taxon>
        <taxon>Hemiptera</taxon>
        <taxon>Heteroptera</taxon>
        <taxon>Panheteroptera</taxon>
        <taxon>Cimicomorpha</taxon>
        <taxon>Reduviidae</taxon>
        <taxon>Triatominae</taxon>
        <taxon>Rhodnius</taxon>
    </lineage>
</organism>
<feature type="compositionally biased region" description="Basic residues" evidence="1">
    <location>
        <begin position="1"/>
        <end position="10"/>
    </location>
</feature>
<evidence type="ECO:0000256" key="1">
    <source>
        <dbReference type="SAM" id="MobiDB-lite"/>
    </source>
</evidence>
<feature type="region of interest" description="Disordered" evidence="1">
    <location>
        <begin position="1"/>
        <end position="74"/>
    </location>
</feature>
<accession>T1I9K4</accession>
<dbReference type="EnsemblMetazoa" id="RPRC012975-RA">
    <property type="protein sequence ID" value="RPRC012975-PA"/>
    <property type="gene ID" value="RPRC012975"/>
</dbReference>